<feature type="domain" description="Phosphatidic acid phosphatase type 2/haloperoxidase" evidence="3">
    <location>
        <begin position="186"/>
        <end position="261"/>
    </location>
</feature>
<dbReference type="PROSITE" id="PS51257">
    <property type="entry name" value="PROKAR_LIPOPROTEIN"/>
    <property type="match status" value="1"/>
</dbReference>
<dbReference type="Proteomes" id="UP001223144">
    <property type="component" value="Unassembled WGS sequence"/>
</dbReference>
<proteinExistence type="predicted"/>
<evidence type="ECO:0000256" key="1">
    <source>
        <dbReference type="SAM" id="MobiDB-lite"/>
    </source>
</evidence>
<organism evidence="4 5">
    <name type="scientific">Streptomyces chengmaiensis</name>
    <dbReference type="NCBI Taxonomy" id="3040919"/>
    <lineage>
        <taxon>Bacteria</taxon>
        <taxon>Bacillati</taxon>
        <taxon>Actinomycetota</taxon>
        <taxon>Actinomycetes</taxon>
        <taxon>Kitasatosporales</taxon>
        <taxon>Streptomycetaceae</taxon>
        <taxon>Streptomyces</taxon>
    </lineage>
</organism>
<keyword evidence="2" id="KW-1133">Transmembrane helix</keyword>
<feature type="region of interest" description="Disordered" evidence="1">
    <location>
        <begin position="1"/>
        <end position="68"/>
    </location>
</feature>
<comment type="caution">
    <text evidence="4">The sequence shown here is derived from an EMBL/GenBank/DDBJ whole genome shotgun (WGS) entry which is preliminary data.</text>
</comment>
<evidence type="ECO:0000259" key="3">
    <source>
        <dbReference type="Pfam" id="PF01569"/>
    </source>
</evidence>
<keyword evidence="2" id="KW-0812">Transmembrane</keyword>
<dbReference type="InterPro" id="IPR036938">
    <property type="entry name" value="PAP2/HPO_sf"/>
</dbReference>
<dbReference type="Gene3D" id="1.20.144.10">
    <property type="entry name" value="Phosphatidic acid phosphatase type 2/haloperoxidase"/>
    <property type="match status" value="1"/>
</dbReference>
<keyword evidence="2" id="KW-0472">Membrane</keyword>
<reference evidence="4 5" key="1">
    <citation type="submission" date="2023-04" db="EMBL/GenBank/DDBJ databases">
        <title>Streptomyces chengmaiensis sp. nov. isolated from the stem of mangrove plant in Hainan.</title>
        <authorList>
            <person name="Huang X."/>
            <person name="Zhou S."/>
            <person name="Chu X."/>
            <person name="Xie Y."/>
            <person name="Lin Y."/>
        </authorList>
    </citation>
    <scope>NUCLEOTIDE SEQUENCE [LARGE SCALE GENOMIC DNA]</scope>
    <source>
        <strain evidence="4 5">HNM0663</strain>
    </source>
</reference>
<protein>
    <submittedName>
        <fullName evidence="4">Phosphatase PAP2 family protein</fullName>
    </submittedName>
</protein>
<accession>A0ABT6HSM0</accession>
<feature type="transmembrane region" description="Helical" evidence="2">
    <location>
        <begin position="217"/>
        <end position="238"/>
    </location>
</feature>
<evidence type="ECO:0000256" key="2">
    <source>
        <dbReference type="SAM" id="Phobius"/>
    </source>
</evidence>
<name>A0ABT6HSM0_9ACTN</name>
<feature type="transmembrane region" description="Helical" evidence="2">
    <location>
        <begin position="244"/>
        <end position="262"/>
    </location>
</feature>
<feature type="transmembrane region" description="Helical" evidence="2">
    <location>
        <begin position="190"/>
        <end position="210"/>
    </location>
</feature>
<feature type="transmembrane region" description="Helical" evidence="2">
    <location>
        <begin position="74"/>
        <end position="95"/>
    </location>
</feature>
<feature type="transmembrane region" description="Helical" evidence="2">
    <location>
        <begin position="126"/>
        <end position="145"/>
    </location>
</feature>
<feature type="transmembrane region" description="Helical" evidence="2">
    <location>
        <begin position="150"/>
        <end position="170"/>
    </location>
</feature>
<dbReference type="Pfam" id="PF01569">
    <property type="entry name" value="PAP2"/>
    <property type="match status" value="1"/>
</dbReference>
<gene>
    <name evidence="4" type="ORF">QCN29_21555</name>
</gene>
<evidence type="ECO:0000313" key="5">
    <source>
        <dbReference type="Proteomes" id="UP001223144"/>
    </source>
</evidence>
<dbReference type="EMBL" id="JARWBG010000026">
    <property type="protein sequence ID" value="MDH2391322.1"/>
    <property type="molecule type" value="Genomic_DNA"/>
</dbReference>
<dbReference type="InterPro" id="IPR000326">
    <property type="entry name" value="PAP2/HPO"/>
</dbReference>
<sequence>MRETPRPQGTADDARAEPPQPRPGGAFAHTVGASCSGTPHRSDGRPPQTPRGARCTGRAGFPGTTPPDPGKPALLALLPLLGCAALFALVTWQVAAHGPLRSADERLGRSLFGDGPAPVTELLADLGSTTVAVPVLTAAAVYVVWRGRDWLRALAAALAMAAVPALVLPLKLWIARPGPLEPGTGLYPSGHTATAAVAYGAAALLLAPYLPLRLRPWVMPVAGTLTLATGVGLVLRGYHWPLDVVGSLCLCGVLLLVLRSVLRWPCVLHRGRERDGPGL</sequence>
<evidence type="ECO:0000313" key="4">
    <source>
        <dbReference type="EMBL" id="MDH2391322.1"/>
    </source>
</evidence>
<keyword evidence="5" id="KW-1185">Reference proteome</keyword>
<dbReference type="SUPFAM" id="SSF48317">
    <property type="entry name" value="Acid phosphatase/Vanadium-dependent haloperoxidase"/>
    <property type="match status" value="1"/>
</dbReference>